<reference evidence="1" key="1">
    <citation type="submission" date="2023-03" db="EMBL/GenBank/DDBJ databases">
        <title>Chromosome-level genomes of two armyworms, Mythimna separata and Mythimna loreyi, provide insights into the biosynthesis and reception of sex pheromones.</title>
        <authorList>
            <person name="Zhao H."/>
        </authorList>
    </citation>
    <scope>NUCLEOTIDE SEQUENCE</scope>
    <source>
        <strain evidence="1">BeijingLab</strain>
    </source>
</reference>
<protein>
    <submittedName>
        <fullName evidence="1">Uncharacterized protein</fullName>
    </submittedName>
</protein>
<gene>
    <name evidence="1" type="ORF">PYW08_003741</name>
</gene>
<accession>A0ACC2QUI4</accession>
<keyword evidence="2" id="KW-1185">Reference proteome</keyword>
<evidence type="ECO:0000313" key="2">
    <source>
        <dbReference type="Proteomes" id="UP001231649"/>
    </source>
</evidence>
<dbReference type="Proteomes" id="UP001231649">
    <property type="component" value="Chromosome 15"/>
</dbReference>
<proteinExistence type="predicted"/>
<organism evidence="1 2">
    <name type="scientific">Mythimna loreyi</name>
    <dbReference type="NCBI Taxonomy" id="667449"/>
    <lineage>
        <taxon>Eukaryota</taxon>
        <taxon>Metazoa</taxon>
        <taxon>Ecdysozoa</taxon>
        <taxon>Arthropoda</taxon>
        <taxon>Hexapoda</taxon>
        <taxon>Insecta</taxon>
        <taxon>Pterygota</taxon>
        <taxon>Neoptera</taxon>
        <taxon>Endopterygota</taxon>
        <taxon>Lepidoptera</taxon>
        <taxon>Glossata</taxon>
        <taxon>Ditrysia</taxon>
        <taxon>Noctuoidea</taxon>
        <taxon>Noctuidae</taxon>
        <taxon>Noctuinae</taxon>
        <taxon>Hadenini</taxon>
        <taxon>Mythimna</taxon>
    </lineage>
</organism>
<comment type="caution">
    <text evidence="1">The sequence shown here is derived from an EMBL/GenBank/DDBJ whole genome shotgun (WGS) entry which is preliminary data.</text>
</comment>
<evidence type="ECO:0000313" key="1">
    <source>
        <dbReference type="EMBL" id="KAJ8725558.1"/>
    </source>
</evidence>
<dbReference type="EMBL" id="CM056791">
    <property type="protein sequence ID" value="KAJ8725558.1"/>
    <property type="molecule type" value="Genomic_DNA"/>
</dbReference>
<sequence>MTEKRHRPRPRRRDELHERQQDLLLAWSHEVCNSEEVPEVEIVSLLQEHIPKYRLRADSLTQFGGYENQDWFIPSPALPVSDKDLALTPDQIRETLNYFHSTALLMWVTYLSAGWSVRVISVAALRLREHRDARPPVPVAPVATRHAPSPSAAPQRPDR</sequence>
<name>A0ACC2QUI4_9NEOP</name>